<comment type="subcellular location">
    <subcellularLocation>
        <location evidence="5">Cytoplasm</location>
    </subcellularLocation>
</comment>
<dbReference type="GO" id="GO:0004648">
    <property type="term" value="F:O-phospho-L-serine:2-oxoglutarate aminotransferase activity"/>
    <property type="evidence" value="ECO:0007669"/>
    <property type="project" value="UniProtKB-EC"/>
</dbReference>
<keyword evidence="3 5" id="KW-0663">Pyridoxal phosphate</keyword>
<keyword evidence="5 7" id="KW-0032">Aminotransferase</keyword>
<evidence type="ECO:0000313" key="7">
    <source>
        <dbReference type="EMBL" id="MBU9712648.1"/>
    </source>
</evidence>
<comment type="caution">
    <text evidence="7">The sequence shown here is derived from an EMBL/GenBank/DDBJ whole genome shotgun (WGS) entry which is preliminary data.</text>
</comment>
<feature type="binding site" evidence="5">
    <location>
        <position position="201"/>
    </location>
    <ligand>
        <name>pyridoxal 5'-phosphate</name>
        <dbReference type="ChEBI" id="CHEBI:597326"/>
    </ligand>
</feature>
<evidence type="ECO:0000256" key="5">
    <source>
        <dbReference type="HAMAP-Rule" id="MF_00160"/>
    </source>
</evidence>
<evidence type="ECO:0000256" key="1">
    <source>
        <dbReference type="ARBA" id="ARBA00003483"/>
    </source>
</evidence>
<dbReference type="PIRSF" id="PIRSF000525">
    <property type="entry name" value="SerC"/>
    <property type="match status" value="1"/>
</dbReference>
<organism evidence="7 8">
    <name type="scientific">Evansella tamaricis</name>
    <dbReference type="NCBI Taxonomy" id="2069301"/>
    <lineage>
        <taxon>Bacteria</taxon>
        <taxon>Bacillati</taxon>
        <taxon>Bacillota</taxon>
        <taxon>Bacilli</taxon>
        <taxon>Bacillales</taxon>
        <taxon>Bacillaceae</taxon>
        <taxon>Evansella</taxon>
    </lineage>
</organism>
<dbReference type="HAMAP" id="MF_00160">
    <property type="entry name" value="SerC_aminotrans_5"/>
    <property type="match status" value="1"/>
</dbReference>
<evidence type="ECO:0000256" key="4">
    <source>
        <dbReference type="ARBA" id="ARBA00047630"/>
    </source>
</evidence>
<feature type="binding site" evidence="5">
    <location>
        <position position="107"/>
    </location>
    <ligand>
        <name>pyridoxal 5'-phosphate</name>
        <dbReference type="ChEBI" id="CHEBI:597326"/>
    </ligand>
</feature>
<comment type="cofactor">
    <cofactor evidence="5">
        <name>pyridoxal 5'-phosphate</name>
        <dbReference type="ChEBI" id="CHEBI:597326"/>
    </cofactor>
    <text evidence="5">Binds 1 pyridoxal phosphate per subunit.</text>
</comment>
<comment type="pathway">
    <text evidence="5">Amino-acid biosynthesis; L-serine biosynthesis; L-serine from 3-phospho-D-glycerate: step 2/3.</text>
</comment>
<reference evidence="7 8" key="1">
    <citation type="submission" date="2021-06" db="EMBL/GenBank/DDBJ databases">
        <title>Bacillus sp. RD4P76, an endophyte from a halophyte.</title>
        <authorList>
            <person name="Sun J.-Q."/>
        </authorList>
    </citation>
    <scope>NUCLEOTIDE SEQUENCE [LARGE SCALE GENOMIC DNA]</scope>
    <source>
        <strain evidence="7 8">CGMCC 1.15917</strain>
    </source>
</reference>
<evidence type="ECO:0000256" key="3">
    <source>
        <dbReference type="ARBA" id="ARBA00022898"/>
    </source>
</evidence>
<feature type="binding site" evidence="5">
    <location>
        <position position="47"/>
    </location>
    <ligand>
        <name>L-glutamate</name>
        <dbReference type="ChEBI" id="CHEBI:29985"/>
    </ligand>
</feature>
<keyword evidence="5" id="KW-0028">Amino-acid biosynthesis</keyword>
<evidence type="ECO:0000256" key="2">
    <source>
        <dbReference type="ARBA" id="ARBA00022679"/>
    </source>
</evidence>
<feature type="binding site" evidence="5">
    <location>
        <begin position="81"/>
        <end position="82"/>
    </location>
    <ligand>
        <name>pyridoxal 5'-phosphate</name>
        <dbReference type="ChEBI" id="CHEBI:597326"/>
    </ligand>
</feature>
<dbReference type="Proteomes" id="UP000784880">
    <property type="component" value="Unassembled WGS sequence"/>
</dbReference>
<dbReference type="InterPro" id="IPR022278">
    <property type="entry name" value="Pser_aminoTfrase"/>
</dbReference>
<evidence type="ECO:0000313" key="8">
    <source>
        <dbReference type="Proteomes" id="UP000784880"/>
    </source>
</evidence>
<comment type="catalytic activity">
    <reaction evidence="5">
        <text>O-phospho-L-serine + 2-oxoglutarate = 3-phosphooxypyruvate + L-glutamate</text>
        <dbReference type="Rhea" id="RHEA:14329"/>
        <dbReference type="ChEBI" id="CHEBI:16810"/>
        <dbReference type="ChEBI" id="CHEBI:18110"/>
        <dbReference type="ChEBI" id="CHEBI:29985"/>
        <dbReference type="ChEBI" id="CHEBI:57524"/>
        <dbReference type="EC" id="2.6.1.52"/>
    </reaction>
</comment>
<dbReference type="RefSeq" id="WP_217066826.1">
    <property type="nucleotide sequence ID" value="NZ_JAHQCS010000106.1"/>
</dbReference>
<keyword evidence="8" id="KW-1185">Reference proteome</keyword>
<accession>A0ABS6JG79</accession>
<protein>
    <recommendedName>
        <fullName evidence="5">Phosphoserine aminotransferase</fullName>
        <ecNumber evidence="5">2.6.1.52</ecNumber>
    </recommendedName>
    <alternativeName>
        <fullName evidence="5">Phosphohydroxythreonine aminotransferase</fullName>
        <shortName evidence="5">PSAT</shortName>
    </alternativeName>
</protein>
<comment type="subunit">
    <text evidence="5">Homodimer.</text>
</comment>
<proteinExistence type="inferred from homology"/>
<name>A0ABS6JG79_9BACI</name>
<evidence type="ECO:0000259" key="6">
    <source>
        <dbReference type="Pfam" id="PF00266"/>
    </source>
</evidence>
<feature type="binding site" evidence="5">
    <location>
        <position position="157"/>
    </location>
    <ligand>
        <name>pyridoxal 5'-phosphate</name>
        <dbReference type="ChEBI" id="CHEBI:597326"/>
    </ligand>
</feature>
<comment type="similarity">
    <text evidence="5">Belongs to the class-V pyridoxal-phosphate-dependent aminotransferase family. SerC subfamily.</text>
</comment>
<sequence>MEGKILTNIYNFNAGPSALPKSVLLEAQESMFNYKNSGLSVMEMSHRSPLYEEIHFNSLNKLRSLLSVPDDFEILFLQGGASLQFAMIPMNFLTPGKQAAFVLSGSWSEKAWKEASRIGETYILASTKDEMYRRIPEVNFDSCKENTAYIHLTSNNTIFGTQWPSYPIKDPNIPVCMDASSDILSRSIDWNQMDLVYAGAQKNAGPSGITIVIIRKSLMETANSHIPTILSYNTHAKSDSLYHTPPTGSIFILGLVMKWIEEQGGVEAMRLHSKTKGSLLYQTIDESDGFYVGHATESSRSSMNVTFNLRNEQLEKQFLHEAKAKGFVGLNGHRSIGGCRASIYNAVPLSHVESLVEFMKNFQKTHV</sequence>
<comment type="caution">
    <text evidence="5">Lacks conserved residue(s) required for the propagation of feature annotation.</text>
</comment>
<feature type="binding site" evidence="5">
    <location>
        <position position="178"/>
    </location>
    <ligand>
        <name>pyridoxal 5'-phosphate</name>
        <dbReference type="ChEBI" id="CHEBI:597326"/>
    </ligand>
</feature>
<dbReference type="PANTHER" id="PTHR43247">
    <property type="entry name" value="PHOSPHOSERINE AMINOTRANSFERASE"/>
    <property type="match status" value="1"/>
</dbReference>
<dbReference type="PANTHER" id="PTHR43247:SF1">
    <property type="entry name" value="PHOSPHOSERINE AMINOTRANSFERASE"/>
    <property type="match status" value="1"/>
</dbReference>
<comment type="function">
    <text evidence="1 5">Catalyzes the reversible conversion of 3-phosphohydroxypyruvate to phosphoserine and of 3-hydroxy-2-oxo-4-phosphonooxybutanoate to phosphohydroxythreonine.</text>
</comment>
<dbReference type="Pfam" id="PF00266">
    <property type="entry name" value="Aminotran_5"/>
    <property type="match status" value="1"/>
</dbReference>
<dbReference type="InterPro" id="IPR000192">
    <property type="entry name" value="Aminotrans_V_dom"/>
</dbReference>
<dbReference type="EMBL" id="JAHQCS010000106">
    <property type="protein sequence ID" value="MBU9712648.1"/>
    <property type="molecule type" value="Genomic_DNA"/>
</dbReference>
<dbReference type="EC" id="2.6.1.52" evidence="5"/>
<feature type="modified residue" description="N6-(pyridoxal phosphate)lysine" evidence="5">
    <location>
        <position position="202"/>
    </location>
</feature>
<keyword evidence="2 5" id="KW-0808">Transferase</keyword>
<gene>
    <name evidence="5 7" type="primary">serC</name>
    <name evidence="7" type="ORF">KS419_12935</name>
</gene>
<feature type="domain" description="Aminotransferase class V" evidence="6">
    <location>
        <begin position="9"/>
        <end position="355"/>
    </location>
</feature>
<dbReference type="NCBIfam" id="TIGR01364">
    <property type="entry name" value="serC_1"/>
    <property type="match status" value="1"/>
</dbReference>
<comment type="catalytic activity">
    <reaction evidence="4 5">
        <text>4-(phosphooxy)-L-threonine + 2-oxoglutarate = (R)-3-hydroxy-2-oxo-4-phosphooxybutanoate + L-glutamate</text>
        <dbReference type="Rhea" id="RHEA:16573"/>
        <dbReference type="ChEBI" id="CHEBI:16810"/>
        <dbReference type="ChEBI" id="CHEBI:29985"/>
        <dbReference type="ChEBI" id="CHEBI:58452"/>
        <dbReference type="ChEBI" id="CHEBI:58538"/>
        <dbReference type="EC" id="2.6.1.52"/>
    </reaction>
</comment>
<keyword evidence="5" id="KW-0718">Serine biosynthesis</keyword>
<keyword evidence="5" id="KW-0963">Cytoplasm</keyword>
<dbReference type="NCBIfam" id="NF003764">
    <property type="entry name" value="PRK05355.1"/>
    <property type="match status" value="1"/>
</dbReference>